<feature type="transmembrane region" description="Helical" evidence="2">
    <location>
        <begin position="97"/>
        <end position="119"/>
    </location>
</feature>
<evidence type="ECO:0000256" key="1">
    <source>
        <dbReference type="SAM" id="MobiDB-lite"/>
    </source>
</evidence>
<feature type="transmembrane region" description="Helical" evidence="2">
    <location>
        <begin position="238"/>
        <end position="257"/>
    </location>
</feature>
<dbReference type="Pfam" id="PF20151">
    <property type="entry name" value="DUF6533"/>
    <property type="match status" value="1"/>
</dbReference>
<proteinExistence type="predicted"/>
<dbReference type="STRING" id="68775.A0A5C3MI59"/>
<feature type="domain" description="DUF6533" evidence="3">
    <location>
        <begin position="26"/>
        <end position="68"/>
    </location>
</feature>
<evidence type="ECO:0000313" key="4">
    <source>
        <dbReference type="EMBL" id="TFK44353.1"/>
    </source>
</evidence>
<evidence type="ECO:0000313" key="5">
    <source>
        <dbReference type="Proteomes" id="UP000308652"/>
    </source>
</evidence>
<feature type="transmembrane region" description="Helical" evidence="2">
    <location>
        <begin position="213"/>
        <end position="232"/>
    </location>
</feature>
<evidence type="ECO:0000256" key="2">
    <source>
        <dbReference type="SAM" id="Phobius"/>
    </source>
</evidence>
<dbReference type="Proteomes" id="UP000308652">
    <property type="component" value="Unassembled WGS sequence"/>
</dbReference>
<keyword evidence="2" id="KW-1133">Transmembrane helix</keyword>
<protein>
    <recommendedName>
        <fullName evidence="3">DUF6533 domain-containing protein</fullName>
    </recommendedName>
</protein>
<gene>
    <name evidence="4" type="ORF">BDQ12DRAFT_672835</name>
</gene>
<sequence length="340" mass="38032">MNGFMNYVPYANAQSAAGAQVVNRSSVASLSFLVWDIIITFDDEVKLIWSRPWNYTKFVYFFVRYIPVMVQISLLFIGSELTPHFHFTPHDCYIWQVYQGVAASTILLLVDTILILRLHALYHGNKLVRRIVAAFFVTEIIGIVVGLSLALPAITYDSICLVNSVPPTLTIYGAGSIIFQAAVFALTAWKFIEAARSGWGDVPLIMLLMRDGTWAFFLLFFTYVGQLALYGLKNPAMAGILYCWLLTALSFSGYRILLNISNLGRMAALPEGGVSTRITDANIQFTTQIFSYAPNATDVFEMSNISSERTLPPSHGSSSTHNYQMTTIDEHIGRPRTRYL</sequence>
<dbReference type="OrthoDB" id="2637653at2759"/>
<dbReference type="InterPro" id="IPR045340">
    <property type="entry name" value="DUF6533"/>
</dbReference>
<keyword evidence="5" id="KW-1185">Reference proteome</keyword>
<feature type="transmembrane region" description="Helical" evidence="2">
    <location>
        <begin position="58"/>
        <end position="77"/>
    </location>
</feature>
<feature type="region of interest" description="Disordered" evidence="1">
    <location>
        <begin position="307"/>
        <end position="327"/>
    </location>
</feature>
<feature type="transmembrane region" description="Helical" evidence="2">
    <location>
        <begin position="131"/>
        <end position="151"/>
    </location>
</feature>
<dbReference type="AlphaFoldDB" id="A0A5C3MI59"/>
<keyword evidence="2" id="KW-0812">Transmembrane</keyword>
<keyword evidence="2" id="KW-0472">Membrane</keyword>
<accession>A0A5C3MI59</accession>
<evidence type="ECO:0000259" key="3">
    <source>
        <dbReference type="Pfam" id="PF20151"/>
    </source>
</evidence>
<name>A0A5C3MI59_9AGAR</name>
<feature type="transmembrane region" description="Helical" evidence="2">
    <location>
        <begin position="171"/>
        <end position="192"/>
    </location>
</feature>
<dbReference type="EMBL" id="ML213590">
    <property type="protein sequence ID" value="TFK44353.1"/>
    <property type="molecule type" value="Genomic_DNA"/>
</dbReference>
<organism evidence="4 5">
    <name type="scientific">Crucibulum laeve</name>
    <dbReference type="NCBI Taxonomy" id="68775"/>
    <lineage>
        <taxon>Eukaryota</taxon>
        <taxon>Fungi</taxon>
        <taxon>Dikarya</taxon>
        <taxon>Basidiomycota</taxon>
        <taxon>Agaricomycotina</taxon>
        <taxon>Agaricomycetes</taxon>
        <taxon>Agaricomycetidae</taxon>
        <taxon>Agaricales</taxon>
        <taxon>Agaricineae</taxon>
        <taxon>Nidulariaceae</taxon>
        <taxon>Crucibulum</taxon>
    </lineage>
</organism>
<reference evidence="4 5" key="1">
    <citation type="journal article" date="2019" name="Nat. Ecol. Evol.">
        <title>Megaphylogeny resolves global patterns of mushroom evolution.</title>
        <authorList>
            <person name="Varga T."/>
            <person name="Krizsan K."/>
            <person name="Foldi C."/>
            <person name="Dima B."/>
            <person name="Sanchez-Garcia M."/>
            <person name="Sanchez-Ramirez S."/>
            <person name="Szollosi G.J."/>
            <person name="Szarkandi J.G."/>
            <person name="Papp V."/>
            <person name="Albert L."/>
            <person name="Andreopoulos W."/>
            <person name="Angelini C."/>
            <person name="Antonin V."/>
            <person name="Barry K.W."/>
            <person name="Bougher N.L."/>
            <person name="Buchanan P."/>
            <person name="Buyck B."/>
            <person name="Bense V."/>
            <person name="Catcheside P."/>
            <person name="Chovatia M."/>
            <person name="Cooper J."/>
            <person name="Damon W."/>
            <person name="Desjardin D."/>
            <person name="Finy P."/>
            <person name="Geml J."/>
            <person name="Haridas S."/>
            <person name="Hughes K."/>
            <person name="Justo A."/>
            <person name="Karasinski D."/>
            <person name="Kautmanova I."/>
            <person name="Kiss B."/>
            <person name="Kocsube S."/>
            <person name="Kotiranta H."/>
            <person name="LaButti K.M."/>
            <person name="Lechner B.E."/>
            <person name="Liimatainen K."/>
            <person name="Lipzen A."/>
            <person name="Lukacs Z."/>
            <person name="Mihaltcheva S."/>
            <person name="Morgado L.N."/>
            <person name="Niskanen T."/>
            <person name="Noordeloos M.E."/>
            <person name="Ohm R.A."/>
            <person name="Ortiz-Santana B."/>
            <person name="Ovrebo C."/>
            <person name="Racz N."/>
            <person name="Riley R."/>
            <person name="Savchenko A."/>
            <person name="Shiryaev A."/>
            <person name="Soop K."/>
            <person name="Spirin V."/>
            <person name="Szebenyi C."/>
            <person name="Tomsovsky M."/>
            <person name="Tulloss R.E."/>
            <person name="Uehling J."/>
            <person name="Grigoriev I.V."/>
            <person name="Vagvolgyi C."/>
            <person name="Papp T."/>
            <person name="Martin F.M."/>
            <person name="Miettinen O."/>
            <person name="Hibbett D.S."/>
            <person name="Nagy L.G."/>
        </authorList>
    </citation>
    <scope>NUCLEOTIDE SEQUENCE [LARGE SCALE GENOMIC DNA]</scope>
    <source>
        <strain evidence="4 5">CBS 166.37</strain>
    </source>
</reference>